<dbReference type="InterPro" id="IPR008962">
    <property type="entry name" value="PapD-like_sf"/>
</dbReference>
<dbReference type="SUPFAM" id="SSF49354">
    <property type="entry name" value="PapD-like"/>
    <property type="match status" value="2"/>
</dbReference>
<dbReference type="Pfam" id="PF00635">
    <property type="entry name" value="Motile_Sperm"/>
    <property type="match status" value="2"/>
</dbReference>
<dbReference type="GO" id="GO:0005789">
    <property type="term" value="C:endoplasmic reticulum membrane"/>
    <property type="evidence" value="ECO:0007669"/>
    <property type="project" value="InterPro"/>
</dbReference>
<dbReference type="CDD" id="cd06222">
    <property type="entry name" value="RNase_H_like"/>
    <property type="match status" value="1"/>
</dbReference>
<dbReference type="Proteomes" id="UP000245207">
    <property type="component" value="Unassembled WGS sequence"/>
</dbReference>
<dbReference type="OrthoDB" id="264603at2759"/>
<reference evidence="3 4" key="1">
    <citation type="journal article" date="2018" name="Mol. Plant">
        <title>The genome of Artemisia annua provides insight into the evolution of Asteraceae family and artemisinin biosynthesis.</title>
        <authorList>
            <person name="Shen Q."/>
            <person name="Zhang L."/>
            <person name="Liao Z."/>
            <person name="Wang S."/>
            <person name="Yan T."/>
            <person name="Shi P."/>
            <person name="Liu M."/>
            <person name="Fu X."/>
            <person name="Pan Q."/>
            <person name="Wang Y."/>
            <person name="Lv Z."/>
            <person name="Lu X."/>
            <person name="Zhang F."/>
            <person name="Jiang W."/>
            <person name="Ma Y."/>
            <person name="Chen M."/>
            <person name="Hao X."/>
            <person name="Li L."/>
            <person name="Tang Y."/>
            <person name="Lv G."/>
            <person name="Zhou Y."/>
            <person name="Sun X."/>
            <person name="Brodelius P.E."/>
            <person name="Rose J.K.C."/>
            <person name="Tang K."/>
        </authorList>
    </citation>
    <scope>NUCLEOTIDE SEQUENCE [LARGE SCALE GENOMIC DNA]</scope>
    <source>
        <strain evidence="4">cv. Huhao1</strain>
        <tissue evidence="3">Leaf</tissue>
    </source>
</reference>
<dbReference type="GO" id="GO:0061817">
    <property type="term" value="P:endoplasmic reticulum-plasma membrane tethering"/>
    <property type="evidence" value="ECO:0007669"/>
    <property type="project" value="TreeGrafter"/>
</dbReference>
<proteinExistence type="inferred from homology"/>
<gene>
    <name evidence="3" type="ORF">CTI12_AA315630</name>
</gene>
<name>A0A2U1N2F1_ARTAN</name>
<dbReference type="Pfam" id="PF13456">
    <property type="entry name" value="RVT_3"/>
    <property type="match status" value="1"/>
</dbReference>
<dbReference type="InterPro" id="IPR000535">
    <property type="entry name" value="MSP_dom"/>
</dbReference>
<comment type="caution">
    <text evidence="3">The sequence shown here is derived from an EMBL/GenBank/DDBJ whole genome shotgun (WGS) entry which is preliminary data.</text>
</comment>
<dbReference type="Gene3D" id="3.30.420.10">
    <property type="entry name" value="Ribonuclease H-like superfamily/Ribonuclease H"/>
    <property type="match status" value="1"/>
</dbReference>
<dbReference type="PROSITE" id="PS50202">
    <property type="entry name" value="MSP"/>
    <property type="match status" value="2"/>
</dbReference>
<keyword evidence="4" id="KW-1185">Reference proteome</keyword>
<comment type="similarity">
    <text evidence="1">Belongs to the VAMP-associated protein (VAP) (TC 9.B.17) family.</text>
</comment>
<sequence>MEPSTKDDDFGEIRPQELKFMLEPKTQISCHVNWFNKSNRYMAFKVKVTNPKIYCVRPRVGIVKPYSKCQVQVTRQALDVVPPSNVVITKDKFLFQRAFVDKDISISDVSSIFRSTEGGKYINETKLKVVLDFTKAIKMEMGEGDSKVKEYSDIEILALSLKKANKTLSKLKEQKYVYPIFSKHWMGFSKPDQIPVYPTNWAAGGPGIQAVFPYYGQKSYGTGVFIPRTAGNVVKKQRKSACLGDVHKVERPFQWCPPDVGSLKFNVDGSAQGKPGLAGIGGLLRNSEGVVIAQFSIPVGVMDSGGAEVLAMEQACKMVNKKDEFKSVKIIIESDYLCAVSWVHCPNLRPGRFLPHFKEIDSFFSSCSGRSIVHVYREYNYDADKLAKDGVHRASPLSLWMADLSQISVESKNKNLRVIPTHGDFYSFVRPLLTRQAQDIVPLPSVIANEKFLFQRAFVDKNKSIDDVKSLLRAKEGDKCINETELKVVLDVPKEVIEDQELEIALQELALKLKNLKMWKRLYTRLSKADTDDFGEIQPQELRFRFKPKTQISCIVKLTNKSSCPMAFKVKVSDVKMYCARPVVGIIKPHSICQVQLTRQAQDIVPLPSVIANEKFLFQRAFVDKNKSIDDVKSLLRAKEGDKCINETELKVVLDVP</sequence>
<dbReference type="GO" id="GO:0005886">
    <property type="term" value="C:plasma membrane"/>
    <property type="evidence" value="ECO:0007669"/>
    <property type="project" value="TreeGrafter"/>
</dbReference>
<dbReference type="InterPro" id="IPR002156">
    <property type="entry name" value="RNaseH_domain"/>
</dbReference>
<dbReference type="STRING" id="35608.A0A2U1N2F1"/>
<dbReference type="PANTHER" id="PTHR10809:SF162">
    <property type="entry name" value="VESICLE-ASSOCIATED PROTEIN 1-1-LIKE"/>
    <property type="match status" value="1"/>
</dbReference>
<dbReference type="EMBL" id="PKPP01003787">
    <property type="protein sequence ID" value="PWA67678.1"/>
    <property type="molecule type" value="Genomic_DNA"/>
</dbReference>
<dbReference type="InterPro" id="IPR012337">
    <property type="entry name" value="RNaseH-like_sf"/>
</dbReference>
<dbReference type="GO" id="GO:0003676">
    <property type="term" value="F:nucleic acid binding"/>
    <property type="evidence" value="ECO:0007669"/>
    <property type="project" value="InterPro"/>
</dbReference>
<dbReference type="InterPro" id="IPR016763">
    <property type="entry name" value="VAP"/>
</dbReference>
<evidence type="ECO:0000313" key="3">
    <source>
        <dbReference type="EMBL" id="PWA67678.1"/>
    </source>
</evidence>
<dbReference type="InterPro" id="IPR036397">
    <property type="entry name" value="RNaseH_sf"/>
</dbReference>
<protein>
    <recommendedName>
        <fullName evidence="2">MSP domain-containing protein</fullName>
    </recommendedName>
</protein>
<feature type="domain" description="MSP" evidence="2">
    <location>
        <begin position="534"/>
        <end position="655"/>
    </location>
</feature>
<dbReference type="SUPFAM" id="SSF53098">
    <property type="entry name" value="Ribonuclease H-like"/>
    <property type="match status" value="1"/>
</dbReference>
<dbReference type="PANTHER" id="PTHR10809">
    <property type="entry name" value="VESICLE-ASSOCIATED MEMBRANE PROTEIN-ASSOCIATED PROTEIN"/>
    <property type="match status" value="1"/>
</dbReference>
<organism evidence="3 4">
    <name type="scientific">Artemisia annua</name>
    <name type="common">Sweet wormwood</name>
    <dbReference type="NCBI Taxonomy" id="35608"/>
    <lineage>
        <taxon>Eukaryota</taxon>
        <taxon>Viridiplantae</taxon>
        <taxon>Streptophyta</taxon>
        <taxon>Embryophyta</taxon>
        <taxon>Tracheophyta</taxon>
        <taxon>Spermatophyta</taxon>
        <taxon>Magnoliopsida</taxon>
        <taxon>eudicotyledons</taxon>
        <taxon>Gunneridae</taxon>
        <taxon>Pentapetalae</taxon>
        <taxon>asterids</taxon>
        <taxon>campanulids</taxon>
        <taxon>Asterales</taxon>
        <taxon>Asteraceae</taxon>
        <taxon>Asteroideae</taxon>
        <taxon>Anthemideae</taxon>
        <taxon>Artemisiinae</taxon>
        <taxon>Artemisia</taxon>
    </lineage>
</organism>
<dbReference type="InterPro" id="IPR013783">
    <property type="entry name" value="Ig-like_fold"/>
</dbReference>
<dbReference type="AlphaFoldDB" id="A0A2U1N2F1"/>
<evidence type="ECO:0000313" key="4">
    <source>
        <dbReference type="Proteomes" id="UP000245207"/>
    </source>
</evidence>
<feature type="domain" description="MSP" evidence="2">
    <location>
        <begin position="1"/>
        <end position="132"/>
    </location>
</feature>
<dbReference type="GO" id="GO:0090158">
    <property type="term" value="P:endoplasmic reticulum membrane organization"/>
    <property type="evidence" value="ECO:0007669"/>
    <property type="project" value="TreeGrafter"/>
</dbReference>
<evidence type="ECO:0000256" key="1">
    <source>
        <dbReference type="ARBA" id="ARBA00008932"/>
    </source>
</evidence>
<evidence type="ECO:0000259" key="2">
    <source>
        <dbReference type="PROSITE" id="PS50202"/>
    </source>
</evidence>
<dbReference type="Gene3D" id="2.60.40.10">
    <property type="entry name" value="Immunoglobulins"/>
    <property type="match status" value="2"/>
</dbReference>
<dbReference type="GO" id="GO:0004523">
    <property type="term" value="F:RNA-DNA hybrid ribonuclease activity"/>
    <property type="evidence" value="ECO:0007669"/>
    <property type="project" value="InterPro"/>
</dbReference>
<accession>A0A2U1N2F1</accession>
<dbReference type="InterPro" id="IPR044730">
    <property type="entry name" value="RNase_H-like_dom_plant"/>
</dbReference>